<dbReference type="GO" id="GO:0000981">
    <property type="term" value="F:DNA-binding transcription factor activity, RNA polymerase II-specific"/>
    <property type="evidence" value="ECO:0007669"/>
    <property type="project" value="TreeGrafter"/>
</dbReference>
<dbReference type="CDD" id="cd12193">
    <property type="entry name" value="bZIP_GCN4"/>
    <property type="match status" value="1"/>
</dbReference>
<feature type="region of interest" description="Disordered" evidence="4">
    <location>
        <begin position="188"/>
        <end position="266"/>
    </location>
</feature>
<dbReference type="PANTHER" id="PTHR11462">
    <property type="entry name" value="JUN TRANSCRIPTION FACTOR-RELATED"/>
    <property type="match status" value="1"/>
</dbReference>
<keyword evidence="1" id="KW-0805">Transcription regulation</keyword>
<evidence type="ECO:0000256" key="3">
    <source>
        <dbReference type="ARBA" id="ARBA00023163"/>
    </source>
</evidence>
<feature type="region of interest" description="Disordered" evidence="4">
    <location>
        <begin position="163"/>
        <end position="182"/>
    </location>
</feature>
<name>A0A9X0BNQ6_9EURO</name>
<feature type="region of interest" description="Disordered" evidence="4">
    <location>
        <begin position="1"/>
        <end position="24"/>
    </location>
</feature>
<dbReference type="GO" id="GO:0000978">
    <property type="term" value="F:RNA polymerase II cis-regulatory region sequence-specific DNA binding"/>
    <property type="evidence" value="ECO:0007669"/>
    <property type="project" value="TreeGrafter"/>
</dbReference>
<reference evidence="6" key="1">
    <citation type="submission" date="2022-12" db="EMBL/GenBank/DDBJ databases">
        <authorList>
            <person name="Petersen C."/>
        </authorList>
    </citation>
    <scope>NUCLEOTIDE SEQUENCE</scope>
    <source>
        <strain evidence="6">IBT 30728</strain>
    </source>
</reference>
<evidence type="ECO:0000259" key="5">
    <source>
        <dbReference type="PROSITE" id="PS50217"/>
    </source>
</evidence>
<keyword evidence="3" id="KW-0804">Transcription</keyword>
<organism evidence="6 7">
    <name type="scientific">Penicillium diatomitis</name>
    <dbReference type="NCBI Taxonomy" id="2819901"/>
    <lineage>
        <taxon>Eukaryota</taxon>
        <taxon>Fungi</taxon>
        <taxon>Dikarya</taxon>
        <taxon>Ascomycota</taxon>
        <taxon>Pezizomycotina</taxon>
        <taxon>Eurotiomycetes</taxon>
        <taxon>Eurotiomycetidae</taxon>
        <taxon>Eurotiales</taxon>
        <taxon>Aspergillaceae</taxon>
        <taxon>Penicillium</taxon>
    </lineage>
</organism>
<comment type="caution">
    <text evidence="6">The sequence shown here is derived from an EMBL/GenBank/DDBJ whole genome shotgun (WGS) entry which is preliminary data.</text>
</comment>
<keyword evidence="2" id="KW-0238">DNA-binding</keyword>
<dbReference type="PROSITE" id="PS50217">
    <property type="entry name" value="BZIP"/>
    <property type="match status" value="1"/>
</dbReference>
<evidence type="ECO:0000256" key="4">
    <source>
        <dbReference type="SAM" id="MobiDB-lite"/>
    </source>
</evidence>
<dbReference type="GO" id="GO:0001080">
    <property type="term" value="P:nitrogen catabolite activation of transcription from RNA polymerase II promoter"/>
    <property type="evidence" value="ECO:0007669"/>
    <property type="project" value="TreeGrafter"/>
</dbReference>
<dbReference type="SMART" id="SM00338">
    <property type="entry name" value="BRLZ"/>
    <property type="match status" value="1"/>
</dbReference>
<feature type="domain" description="BZIP" evidence="5">
    <location>
        <begin position="226"/>
        <end position="286"/>
    </location>
</feature>
<dbReference type="InterPro" id="IPR046347">
    <property type="entry name" value="bZIP_sf"/>
</dbReference>
<dbReference type="Proteomes" id="UP001148312">
    <property type="component" value="Unassembled WGS sequence"/>
</dbReference>
<dbReference type="PROSITE" id="PS00036">
    <property type="entry name" value="BZIP_BASIC"/>
    <property type="match status" value="1"/>
</dbReference>
<dbReference type="Gene3D" id="1.20.5.170">
    <property type="match status" value="1"/>
</dbReference>
<evidence type="ECO:0000256" key="2">
    <source>
        <dbReference type="ARBA" id="ARBA00023125"/>
    </source>
</evidence>
<dbReference type="EMBL" id="JAPWDQ010000010">
    <property type="protein sequence ID" value="KAJ5477184.1"/>
    <property type="molecule type" value="Genomic_DNA"/>
</dbReference>
<feature type="compositionally biased region" description="Basic and acidic residues" evidence="4">
    <location>
        <begin position="246"/>
        <end position="266"/>
    </location>
</feature>
<dbReference type="AlphaFoldDB" id="A0A9X0BNQ6"/>
<accession>A0A9X0BNQ6</accession>
<proteinExistence type="predicted"/>
<evidence type="ECO:0000313" key="6">
    <source>
        <dbReference type="EMBL" id="KAJ5477184.1"/>
    </source>
</evidence>
<dbReference type="SUPFAM" id="SSF57959">
    <property type="entry name" value="Leucine zipper domain"/>
    <property type="match status" value="1"/>
</dbReference>
<dbReference type="GO" id="GO:1903833">
    <property type="term" value="P:positive regulation of cellular response to amino acid starvation"/>
    <property type="evidence" value="ECO:0007669"/>
    <property type="project" value="TreeGrafter"/>
</dbReference>
<sequence length="292" mass="32005">MDSHVQPQDPPSGQIAAKDSISQQICHPKIRSDTMTTPSHTPAFVSRQACNSVQPSTADDMLSTRFDRTSDNNTEASSMMCPGLDLSSDTLLMDSAWLESIAFSLEQFPPDGHFLGTSLLPNGFMPETGSEYSQGDFSVYGAASAISGAYSPISHGSMSSFDASAFSQSTRPGSNSLGYQTKVPSFDYSGPGLASRDDPQDLTRQTQAQHSRLVRSDSPSSQDSDEGRLQEKRRRNKIAARKLRQKRADQVSDLESKLEEMRKERDDLRVKAAKWEGEVMILRELLGRGKGT</sequence>
<dbReference type="GeneID" id="81627178"/>
<gene>
    <name evidence="6" type="ORF">N7539_007328</name>
</gene>
<feature type="compositionally biased region" description="Basic residues" evidence="4">
    <location>
        <begin position="231"/>
        <end position="245"/>
    </location>
</feature>
<dbReference type="GO" id="GO:0005667">
    <property type="term" value="C:transcription regulator complex"/>
    <property type="evidence" value="ECO:0007669"/>
    <property type="project" value="TreeGrafter"/>
</dbReference>
<dbReference type="PANTHER" id="PTHR11462:SF35">
    <property type="entry name" value="TRANSCRIPTION FACTOR JRA"/>
    <property type="match status" value="1"/>
</dbReference>
<evidence type="ECO:0000313" key="7">
    <source>
        <dbReference type="Proteomes" id="UP001148312"/>
    </source>
</evidence>
<keyword evidence="7" id="KW-1185">Reference proteome</keyword>
<dbReference type="RefSeq" id="XP_056787728.1">
    <property type="nucleotide sequence ID" value="XM_056936929.1"/>
</dbReference>
<dbReference type="InterPro" id="IPR004827">
    <property type="entry name" value="bZIP"/>
</dbReference>
<evidence type="ECO:0000256" key="1">
    <source>
        <dbReference type="ARBA" id="ARBA00023015"/>
    </source>
</evidence>
<protein>
    <recommendedName>
        <fullName evidence="5">BZIP domain-containing protein</fullName>
    </recommendedName>
</protein>
<reference evidence="6" key="2">
    <citation type="journal article" date="2023" name="IMA Fungus">
        <title>Comparative genomic study of the Penicillium genus elucidates a diverse pangenome and 15 lateral gene transfer events.</title>
        <authorList>
            <person name="Petersen C."/>
            <person name="Sorensen T."/>
            <person name="Nielsen M.R."/>
            <person name="Sondergaard T.E."/>
            <person name="Sorensen J.L."/>
            <person name="Fitzpatrick D.A."/>
            <person name="Frisvad J.C."/>
            <person name="Nielsen K.L."/>
        </authorList>
    </citation>
    <scope>NUCLEOTIDE SEQUENCE</scope>
    <source>
        <strain evidence="6">IBT 30728</strain>
    </source>
</reference>
<dbReference type="InterPro" id="IPR050946">
    <property type="entry name" value="AP-1_TF_bZIP"/>
</dbReference>